<reference evidence="2" key="1">
    <citation type="submission" date="2021-09" db="EMBL/GenBank/DDBJ databases">
        <title>The genome of Mauremys mutica provides insights into the evolution of semi-aquatic lifestyle.</title>
        <authorList>
            <person name="Gong S."/>
            <person name="Gao Y."/>
        </authorList>
    </citation>
    <scope>NUCLEOTIDE SEQUENCE</scope>
    <source>
        <strain evidence="2">MM-2020</strain>
        <tissue evidence="2">Muscle</tissue>
    </source>
</reference>
<keyword evidence="1" id="KW-0732">Signal</keyword>
<dbReference type="Proteomes" id="UP000827986">
    <property type="component" value="Unassembled WGS sequence"/>
</dbReference>
<dbReference type="EMBL" id="JAHDVG010000469">
    <property type="protein sequence ID" value="KAH1181038.1"/>
    <property type="molecule type" value="Genomic_DNA"/>
</dbReference>
<gene>
    <name evidence="2" type="ORF">KIL84_001972</name>
</gene>
<evidence type="ECO:0000256" key="1">
    <source>
        <dbReference type="SAM" id="SignalP"/>
    </source>
</evidence>
<feature type="signal peptide" evidence="1">
    <location>
        <begin position="1"/>
        <end position="19"/>
    </location>
</feature>
<accession>A0A9D3XJF9</accession>
<proteinExistence type="predicted"/>
<evidence type="ECO:0000313" key="2">
    <source>
        <dbReference type="EMBL" id="KAH1181038.1"/>
    </source>
</evidence>
<organism evidence="2 3">
    <name type="scientific">Mauremys mutica</name>
    <name type="common">yellowpond turtle</name>
    <dbReference type="NCBI Taxonomy" id="74926"/>
    <lineage>
        <taxon>Eukaryota</taxon>
        <taxon>Metazoa</taxon>
        <taxon>Chordata</taxon>
        <taxon>Craniata</taxon>
        <taxon>Vertebrata</taxon>
        <taxon>Euteleostomi</taxon>
        <taxon>Archelosauria</taxon>
        <taxon>Testudinata</taxon>
        <taxon>Testudines</taxon>
        <taxon>Cryptodira</taxon>
        <taxon>Durocryptodira</taxon>
        <taxon>Testudinoidea</taxon>
        <taxon>Geoemydidae</taxon>
        <taxon>Geoemydinae</taxon>
        <taxon>Mauremys</taxon>
    </lineage>
</organism>
<sequence>MAWALWLALWVLGGPGARGCLRCDPGSMRLLRELKGPYLGRQLRGDPGLRARLEALLERSLQGLAELPIGEQSYMGVIDGAKQGFHPSNMVPRVDVTKNNASTHPRCHPSKMAPGVDVTLNNGSTIQDGAQFWRHYKQ</sequence>
<protein>
    <submittedName>
        <fullName evidence="2">Uncharacterized protein</fullName>
    </submittedName>
</protein>
<dbReference type="AlphaFoldDB" id="A0A9D3XJF9"/>
<evidence type="ECO:0000313" key="3">
    <source>
        <dbReference type="Proteomes" id="UP000827986"/>
    </source>
</evidence>
<keyword evidence="3" id="KW-1185">Reference proteome</keyword>
<comment type="caution">
    <text evidence="2">The sequence shown here is derived from an EMBL/GenBank/DDBJ whole genome shotgun (WGS) entry which is preliminary data.</text>
</comment>
<name>A0A9D3XJF9_9SAUR</name>
<feature type="chain" id="PRO_5038385994" evidence="1">
    <location>
        <begin position="20"/>
        <end position="138"/>
    </location>
</feature>